<name>A0A426XAN6_ENSVE</name>
<organism evidence="10 11">
    <name type="scientific">Ensete ventricosum</name>
    <name type="common">Abyssinian banana</name>
    <name type="synonym">Musa ensete</name>
    <dbReference type="NCBI Taxonomy" id="4639"/>
    <lineage>
        <taxon>Eukaryota</taxon>
        <taxon>Viridiplantae</taxon>
        <taxon>Streptophyta</taxon>
        <taxon>Embryophyta</taxon>
        <taxon>Tracheophyta</taxon>
        <taxon>Spermatophyta</taxon>
        <taxon>Magnoliopsida</taxon>
        <taxon>Liliopsida</taxon>
        <taxon>Zingiberales</taxon>
        <taxon>Musaceae</taxon>
        <taxon>Ensete</taxon>
    </lineage>
</organism>
<reference evidence="10 11" key="1">
    <citation type="journal article" date="2014" name="Agronomy (Basel)">
        <title>A Draft Genome Sequence for Ensete ventricosum, the Drought-Tolerant Tree Against Hunger.</title>
        <authorList>
            <person name="Harrison J."/>
            <person name="Moore K.A."/>
            <person name="Paszkiewicz K."/>
            <person name="Jones T."/>
            <person name="Grant M."/>
            <person name="Ambacheew D."/>
            <person name="Muzemil S."/>
            <person name="Studholme D.J."/>
        </authorList>
    </citation>
    <scope>NUCLEOTIDE SEQUENCE [LARGE SCALE GENOMIC DNA]</scope>
</reference>
<sequence length="588" mass="64869">MRGGRGGSFQTDASGCCRWSSLVPRFGQGKGGEETVVHENPYSLHTLFLLIIPPPFLPLPLPLPSCSLQPRLCSPNSRQVHDPNAYKRVTLPFFFVTPSRVRPLNALRVVTFALGAAMAVASSRGRMETMRQWRDRETSPERTKVWKEPKPKKVPVVYYLSRNGQLEQPHFMEVTLSSGDGLYLTGISQISHKPNFFTVLGVLLFVDSSSLVDRCDRSSQFTERQGNSRSLLMVFQAVASRPFSSTNFAPFSWNFFFSLDDLGCCRSYKNGFVWHDLSEGDLIHPAHSHEYVLKGSELPQIISSPSSQDTIASAKTLSTRKSVDEDPEILQISRKKAPWGSFDLNEYKVYKTAVPAQTGGLMAADASTQTDDRRIRRRAASTRDVGVRAEITELDNDEISPPPSSSSPETLETLIKGDGRTAAGTEDHDRTVGRYASGRIRASAVLMHLLSCGSINVKDQQGFSLSPPTQPASQCKERAAPRGGSDLEADGLMPGNGFAGIRLEDKEYFSGSLIETKKKASDGRADLLALKRSSSYNASSKLEPTEKEEIEGVRAKCIPRKHKATERRVANATVSRGCARIENEPHEE</sequence>
<comment type="caution">
    <text evidence="10">The sequence shown here is derived from an EMBL/GenBank/DDBJ whole genome shotgun (WGS) entry which is preliminary data.</text>
</comment>
<dbReference type="PANTHER" id="PTHR31083">
    <property type="entry name" value="UPSTREAM OF FLC PROTEIN (DUF966)"/>
    <property type="match status" value="1"/>
</dbReference>
<evidence type="ECO:0000256" key="5">
    <source>
        <dbReference type="ARBA" id="ARBA00023136"/>
    </source>
</evidence>
<evidence type="ECO:0000313" key="11">
    <source>
        <dbReference type="Proteomes" id="UP000287651"/>
    </source>
</evidence>
<dbReference type="Pfam" id="PF06136">
    <property type="entry name" value="SOK"/>
    <property type="match status" value="2"/>
</dbReference>
<dbReference type="GO" id="GO:0051258">
    <property type="term" value="P:protein polymerization"/>
    <property type="evidence" value="ECO:0007669"/>
    <property type="project" value="UniProtKB-ARBA"/>
</dbReference>
<evidence type="ECO:0000256" key="4">
    <source>
        <dbReference type="ARBA" id="ARBA00022618"/>
    </source>
</evidence>
<comment type="similarity">
    <text evidence="7">Belongs to the SOSEKI family.</text>
</comment>
<gene>
    <name evidence="10" type="ORF">B296_00034075</name>
</gene>
<evidence type="ECO:0000259" key="9">
    <source>
        <dbReference type="Pfam" id="PF06136"/>
    </source>
</evidence>
<keyword evidence="3" id="KW-1003">Cell membrane</keyword>
<feature type="domain" description="SOSEKI DIX-like" evidence="9">
    <location>
        <begin position="263"/>
        <end position="298"/>
    </location>
</feature>
<feature type="region of interest" description="Disordered" evidence="8">
    <location>
        <begin position="392"/>
        <end position="411"/>
    </location>
</feature>
<feature type="region of interest" description="Disordered" evidence="8">
    <location>
        <begin position="462"/>
        <end position="491"/>
    </location>
</feature>
<evidence type="ECO:0000256" key="3">
    <source>
        <dbReference type="ARBA" id="ARBA00022475"/>
    </source>
</evidence>
<comment type="subcellular location">
    <subcellularLocation>
        <location evidence="1">Cell membrane</location>
        <topology evidence="1">Peripheral membrane protein</topology>
        <orientation evidence="1">Cytoplasmic side</orientation>
    </subcellularLocation>
</comment>
<evidence type="ECO:0000256" key="7">
    <source>
        <dbReference type="ARBA" id="ARBA00024211"/>
    </source>
</evidence>
<keyword evidence="5" id="KW-0472">Membrane</keyword>
<dbReference type="InterPro" id="IPR010369">
    <property type="entry name" value="SOK"/>
</dbReference>
<dbReference type="AlphaFoldDB" id="A0A426XAN6"/>
<dbReference type="GO" id="GO:0005886">
    <property type="term" value="C:plasma membrane"/>
    <property type="evidence" value="ECO:0007669"/>
    <property type="project" value="UniProtKB-SubCell"/>
</dbReference>
<evidence type="ECO:0000313" key="10">
    <source>
        <dbReference type="EMBL" id="RRT36543.1"/>
    </source>
</evidence>
<feature type="region of interest" description="Disordered" evidence="8">
    <location>
        <begin position="363"/>
        <end position="386"/>
    </location>
</feature>
<dbReference type="EMBL" id="AMZH03023448">
    <property type="protein sequence ID" value="RRT36543.1"/>
    <property type="molecule type" value="Genomic_DNA"/>
</dbReference>
<dbReference type="GO" id="GO:0051301">
    <property type="term" value="P:cell division"/>
    <property type="evidence" value="ECO:0007669"/>
    <property type="project" value="UniProtKB-KW"/>
</dbReference>
<feature type="compositionally biased region" description="Basic and acidic residues" evidence="8">
    <location>
        <begin position="579"/>
        <end position="588"/>
    </location>
</feature>
<protein>
    <recommendedName>
        <fullName evidence="9">SOSEKI DIX-like domain-containing protein</fullName>
    </recommendedName>
</protein>
<dbReference type="PANTHER" id="PTHR31083:SF4">
    <property type="entry name" value="PROTEIN SOSEKI 4-RELATED"/>
    <property type="match status" value="1"/>
</dbReference>
<feature type="domain" description="SOSEKI DIX-like" evidence="9">
    <location>
        <begin position="154"/>
        <end position="187"/>
    </location>
</feature>
<accession>A0A426XAN6</accession>
<keyword evidence="4" id="KW-0132">Cell division</keyword>
<proteinExistence type="inferred from homology"/>
<evidence type="ECO:0000256" key="1">
    <source>
        <dbReference type="ARBA" id="ARBA00004413"/>
    </source>
</evidence>
<feature type="compositionally biased region" description="Polar residues" evidence="8">
    <location>
        <begin position="462"/>
        <end position="473"/>
    </location>
</feature>
<evidence type="ECO:0000256" key="2">
    <source>
        <dbReference type="ARBA" id="ARBA00022473"/>
    </source>
</evidence>
<dbReference type="InterPro" id="IPR048351">
    <property type="entry name" value="SOK_DIX"/>
</dbReference>
<dbReference type="Proteomes" id="UP000287651">
    <property type="component" value="Unassembled WGS sequence"/>
</dbReference>
<evidence type="ECO:0000256" key="6">
    <source>
        <dbReference type="ARBA" id="ARBA00023306"/>
    </source>
</evidence>
<keyword evidence="6" id="KW-0131">Cell cycle</keyword>
<feature type="region of interest" description="Disordered" evidence="8">
    <location>
        <begin position="568"/>
        <end position="588"/>
    </location>
</feature>
<keyword evidence="2" id="KW-0217">Developmental protein</keyword>
<evidence type="ECO:0000256" key="8">
    <source>
        <dbReference type="SAM" id="MobiDB-lite"/>
    </source>
</evidence>